<evidence type="ECO:0000313" key="1">
    <source>
        <dbReference type="EMBL" id="KAL2507229.1"/>
    </source>
</evidence>
<comment type="caution">
    <text evidence="1">The sequence shown here is derived from an EMBL/GenBank/DDBJ whole genome shotgun (WGS) entry which is preliminary data.</text>
</comment>
<proteinExistence type="predicted"/>
<reference evidence="2" key="1">
    <citation type="submission" date="2024-07" db="EMBL/GenBank/DDBJ databases">
        <title>Two chromosome-level genome assemblies of Korean endemic species Abeliophyllum distichum and Forsythia ovata (Oleaceae).</title>
        <authorList>
            <person name="Jang H."/>
        </authorList>
    </citation>
    <scope>NUCLEOTIDE SEQUENCE [LARGE SCALE GENOMIC DNA]</scope>
</reference>
<dbReference type="EMBL" id="JBFOLJ010000009">
    <property type="protein sequence ID" value="KAL2507229.1"/>
    <property type="molecule type" value="Genomic_DNA"/>
</dbReference>
<dbReference type="Proteomes" id="UP001604277">
    <property type="component" value="Unassembled WGS sequence"/>
</dbReference>
<keyword evidence="2" id="KW-1185">Reference proteome</keyword>
<accession>A0ABD1T3C7</accession>
<gene>
    <name evidence="1" type="ORF">Fot_30876</name>
</gene>
<dbReference type="AlphaFoldDB" id="A0ABD1T3C7"/>
<organism evidence="1 2">
    <name type="scientific">Forsythia ovata</name>
    <dbReference type="NCBI Taxonomy" id="205694"/>
    <lineage>
        <taxon>Eukaryota</taxon>
        <taxon>Viridiplantae</taxon>
        <taxon>Streptophyta</taxon>
        <taxon>Embryophyta</taxon>
        <taxon>Tracheophyta</taxon>
        <taxon>Spermatophyta</taxon>
        <taxon>Magnoliopsida</taxon>
        <taxon>eudicotyledons</taxon>
        <taxon>Gunneridae</taxon>
        <taxon>Pentapetalae</taxon>
        <taxon>asterids</taxon>
        <taxon>lamiids</taxon>
        <taxon>Lamiales</taxon>
        <taxon>Oleaceae</taxon>
        <taxon>Forsythieae</taxon>
        <taxon>Forsythia</taxon>
    </lineage>
</organism>
<sequence>MEWDPVLQFMQPSFHVIKMGLTNQHYLPNSQKIVKNGYQDIINMMPYGRAKGYKEIFEHVTQIITEKEKIWIYPSKEHIIYSNARITTKEEDICFLDHLLSTIISNQVSGSEDMAKELCKILWDYSDHHCEHCVIEDMSQASLNSEEFPMEFFDSRMEK</sequence>
<evidence type="ECO:0000313" key="2">
    <source>
        <dbReference type="Proteomes" id="UP001604277"/>
    </source>
</evidence>
<protein>
    <submittedName>
        <fullName evidence="1">Uncharacterized protein</fullName>
    </submittedName>
</protein>
<name>A0ABD1T3C7_9LAMI</name>